<keyword evidence="2" id="KW-1185">Reference proteome</keyword>
<sequence>MPPRSWGNLSLTRLLDISGVVNLPFDLLHHEMLMMMRSAF</sequence>
<comment type="caution">
    <text evidence="1">The sequence shown here is derived from an EMBL/GenBank/DDBJ whole genome shotgun (WGS) entry which is preliminary data.</text>
</comment>
<dbReference type="EMBL" id="JAGINW010000001">
    <property type="protein sequence ID" value="MBP2329543.1"/>
    <property type="molecule type" value="Genomic_DNA"/>
</dbReference>
<dbReference type="Proteomes" id="UP001519332">
    <property type="component" value="Unassembled WGS sequence"/>
</dbReference>
<gene>
    <name evidence="1" type="ORF">JOF56_009928</name>
</gene>
<proteinExistence type="predicted"/>
<accession>A0ABS4TZX7</accession>
<protein>
    <submittedName>
        <fullName evidence="1">Uncharacterized protein</fullName>
    </submittedName>
</protein>
<organism evidence="1 2">
    <name type="scientific">Kibdelosporangium banguiense</name>
    <dbReference type="NCBI Taxonomy" id="1365924"/>
    <lineage>
        <taxon>Bacteria</taxon>
        <taxon>Bacillati</taxon>
        <taxon>Actinomycetota</taxon>
        <taxon>Actinomycetes</taxon>
        <taxon>Pseudonocardiales</taxon>
        <taxon>Pseudonocardiaceae</taxon>
        <taxon>Kibdelosporangium</taxon>
    </lineage>
</organism>
<dbReference type="RefSeq" id="WP_281065602.1">
    <property type="nucleotide sequence ID" value="NZ_JAGINW010000001.1"/>
</dbReference>
<name>A0ABS4TZX7_9PSEU</name>
<reference evidence="1 2" key="1">
    <citation type="submission" date="2021-03" db="EMBL/GenBank/DDBJ databases">
        <title>Sequencing the genomes of 1000 actinobacteria strains.</title>
        <authorList>
            <person name="Klenk H.-P."/>
        </authorList>
    </citation>
    <scope>NUCLEOTIDE SEQUENCE [LARGE SCALE GENOMIC DNA]</scope>
    <source>
        <strain evidence="1 2">DSM 46670</strain>
    </source>
</reference>
<evidence type="ECO:0000313" key="2">
    <source>
        <dbReference type="Proteomes" id="UP001519332"/>
    </source>
</evidence>
<evidence type="ECO:0000313" key="1">
    <source>
        <dbReference type="EMBL" id="MBP2329543.1"/>
    </source>
</evidence>